<evidence type="ECO:0000313" key="3">
    <source>
        <dbReference type="EMBL" id="HIQ83872.1"/>
    </source>
</evidence>
<dbReference type="EC" id="3.1.3.89" evidence="3"/>
<protein>
    <submittedName>
        <fullName evidence="3">5'-deoxynucleotidase</fullName>
        <ecNumber evidence="3">3.1.3.89</ecNumber>
    </submittedName>
</protein>
<dbReference type="GO" id="GO:0005737">
    <property type="term" value="C:cytoplasm"/>
    <property type="evidence" value="ECO:0007669"/>
    <property type="project" value="TreeGrafter"/>
</dbReference>
<comment type="caution">
    <text evidence="3">The sequence shown here is derived from an EMBL/GenBank/DDBJ whole genome shotgun (WGS) entry which is preliminary data.</text>
</comment>
<dbReference type="InterPro" id="IPR039356">
    <property type="entry name" value="YfbR/HDDC2"/>
</dbReference>
<reference evidence="3" key="2">
    <citation type="journal article" date="2021" name="PeerJ">
        <title>Extensive microbial diversity within the chicken gut microbiome revealed by metagenomics and culture.</title>
        <authorList>
            <person name="Gilroy R."/>
            <person name="Ravi A."/>
            <person name="Getino M."/>
            <person name="Pursley I."/>
            <person name="Horton D.L."/>
            <person name="Alikhan N.F."/>
            <person name="Baker D."/>
            <person name="Gharbi K."/>
            <person name="Hall N."/>
            <person name="Watson M."/>
            <person name="Adriaenssens E.M."/>
            <person name="Foster-Nyarko E."/>
            <person name="Jarju S."/>
            <person name="Secka A."/>
            <person name="Antonio M."/>
            <person name="Oren A."/>
            <person name="Chaudhuri R.R."/>
            <person name="La Ragione R."/>
            <person name="Hildebrand F."/>
            <person name="Pallen M.J."/>
        </authorList>
    </citation>
    <scope>NUCLEOTIDE SEQUENCE</scope>
    <source>
        <strain evidence="3">ChiSjej6B24-2974</strain>
    </source>
</reference>
<dbReference type="SMART" id="SM00471">
    <property type="entry name" value="HDc"/>
    <property type="match status" value="1"/>
</dbReference>
<feature type="domain" description="HD/PDEase" evidence="2">
    <location>
        <begin position="25"/>
        <end position="149"/>
    </location>
</feature>
<dbReference type="PANTHER" id="PTHR11845">
    <property type="entry name" value="5'-DEOXYNUCLEOTIDASE HDDC2"/>
    <property type="match status" value="1"/>
</dbReference>
<evidence type="ECO:0000313" key="4">
    <source>
        <dbReference type="Proteomes" id="UP000824260"/>
    </source>
</evidence>
<gene>
    <name evidence="3" type="primary">yfbR</name>
    <name evidence="3" type="ORF">IAA52_12340</name>
</gene>
<keyword evidence="1 3" id="KW-0378">Hydrolase</keyword>
<dbReference type="EMBL" id="DVFZ01000116">
    <property type="protein sequence ID" value="HIQ83872.1"/>
    <property type="molecule type" value="Genomic_DNA"/>
</dbReference>
<evidence type="ECO:0000259" key="2">
    <source>
        <dbReference type="SMART" id="SM00471"/>
    </source>
</evidence>
<organism evidence="3 4">
    <name type="scientific">Candidatus Pullichristensenella stercorigallinarum</name>
    <dbReference type="NCBI Taxonomy" id="2840909"/>
    <lineage>
        <taxon>Bacteria</taxon>
        <taxon>Bacillati</taxon>
        <taxon>Bacillota</taxon>
        <taxon>Clostridia</taxon>
        <taxon>Candidatus Pullichristensenella</taxon>
    </lineage>
</organism>
<dbReference type="InterPro" id="IPR003607">
    <property type="entry name" value="HD/PDEase_dom"/>
</dbReference>
<proteinExistence type="predicted"/>
<reference evidence="3" key="1">
    <citation type="submission" date="2020-10" db="EMBL/GenBank/DDBJ databases">
        <authorList>
            <person name="Gilroy R."/>
        </authorList>
    </citation>
    <scope>NUCLEOTIDE SEQUENCE</scope>
    <source>
        <strain evidence="3">ChiSjej6B24-2974</strain>
    </source>
</reference>
<accession>A0A9D1CX90</accession>
<dbReference type="Gene3D" id="1.10.3210.10">
    <property type="entry name" value="Hypothetical protein af1432"/>
    <property type="match status" value="1"/>
</dbReference>
<dbReference type="Pfam" id="PF12917">
    <property type="entry name" value="YfbR-like"/>
    <property type="match status" value="1"/>
</dbReference>
<evidence type="ECO:0000256" key="1">
    <source>
        <dbReference type="ARBA" id="ARBA00022801"/>
    </source>
</evidence>
<dbReference type="Proteomes" id="UP000824260">
    <property type="component" value="Unassembled WGS sequence"/>
</dbReference>
<dbReference type="NCBIfam" id="NF003009">
    <property type="entry name" value="PRK03826.1"/>
    <property type="match status" value="1"/>
</dbReference>
<dbReference type="SUPFAM" id="SSF109604">
    <property type="entry name" value="HD-domain/PDEase-like"/>
    <property type="match status" value="1"/>
</dbReference>
<dbReference type="CDD" id="cd00077">
    <property type="entry name" value="HDc"/>
    <property type="match status" value="1"/>
</dbReference>
<name>A0A9D1CX90_9FIRM</name>
<dbReference type="AlphaFoldDB" id="A0A9D1CX90"/>
<sequence length="192" mass="22533">MQHHFYAYMARMKLIKRWGLRHNTREENDQEHSLQVTMIAHALAMYKNRRYGGNVDVEKVLLYAIYHEAAEVITGDLASPIKYFNPGIRDAYKAIEHMASEKLMDYLPEDFKGDFQKLLFPDEQSYEWRIVKAADRISAYVKCLEEYAFGNREFLTAQENIRASVSQMNMPEAEDFMREFAPSFMLPLDALN</sequence>
<dbReference type="GO" id="GO:0002953">
    <property type="term" value="F:5'-deoxynucleotidase activity"/>
    <property type="evidence" value="ECO:0007669"/>
    <property type="project" value="UniProtKB-EC"/>
</dbReference>
<dbReference type="PANTHER" id="PTHR11845:SF13">
    <property type="entry name" value="5'-DEOXYNUCLEOTIDASE HDDC2"/>
    <property type="match status" value="1"/>
</dbReference>